<dbReference type="RefSeq" id="WP_075367728.1">
    <property type="nucleotide sequence ID" value="NZ_MSDQ01000002.1"/>
</dbReference>
<protein>
    <recommendedName>
        <fullName evidence="3">CPXCG motif-containing cysteine-rich protein</fullName>
    </recommendedName>
</protein>
<dbReference type="Proteomes" id="UP000186806">
    <property type="component" value="Unassembled WGS sequence"/>
</dbReference>
<dbReference type="AlphaFoldDB" id="A0A1Q8THF5"/>
<reference evidence="1 2" key="1">
    <citation type="submission" date="2016-12" db="EMBL/GenBank/DDBJ databases">
        <title>Draft genome sequences of strains Salinicola socius SMB35, Salinicola sp. MH3R3-1 and Chromohalobacter sp. SMB17 from the Verkhnekamsk potash mining region of Russia.</title>
        <authorList>
            <person name="Mavrodi D.V."/>
            <person name="Olsson B.E."/>
            <person name="Korsakova E.S."/>
            <person name="Pyankova A."/>
            <person name="Mavrodi O.V."/>
            <person name="Plotnikova E.G."/>
        </authorList>
    </citation>
    <scope>NUCLEOTIDE SEQUENCE [LARGE SCALE GENOMIC DNA]</scope>
    <source>
        <strain evidence="1 2">SMB17</strain>
    </source>
</reference>
<name>A0A1Q8THF5_9GAMM</name>
<keyword evidence="2" id="KW-1185">Reference proteome</keyword>
<sequence>MNEEMLLSWPATCPYCDASFEMLIDSSVGSHATWEDCPQCCAPIQVRVTISPFSGELEDVMLGQDDDVF</sequence>
<dbReference type="STRING" id="223900.GCA_000821045_02123"/>
<dbReference type="InterPro" id="IPR025990">
    <property type="entry name" value="zinc_ribbon_bacterial"/>
</dbReference>
<evidence type="ECO:0000313" key="2">
    <source>
        <dbReference type="Proteomes" id="UP000186806"/>
    </source>
</evidence>
<organism evidence="1 2">
    <name type="scientific">Chromohalobacter japonicus</name>
    <dbReference type="NCBI Taxonomy" id="223900"/>
    <lineage>
        <taxon>Bacteria</taxon>
        <taxon>Pseudomonadati</taxon>
        <taxon>Pseudomonadota</taxon>
        <taxon>Gammaproteobacteria</taxon>
        <taxon>Oceanospirillales</taxon>
        <taxon>Halomonadaceae</taxon>
        <taxon>Chromohalobacter</taxon>
    </lineage>
</organism>
<dbReference type="EMBL" id="MSDQ01000002">
    <property type="protein sequence ID" value="OLO13119.1"/>
    <property type="molecule type" value="Genomic_DNA"/>
</dbReference>
<proteinExistence type="predicted"/>
<evidence type="ECO:0008006" key="3">
    <source>
        <dbReference type="Google" id="ProtNLM"/>
    </source>
</evidence>
<comment type="caution">
    <text evidence="1">The sequence shown here is derived from an EMBL/GenBank/DDBJ whole genome shotgun (WGS) entry which is preliminary data.</text>
</comment>
<evidence type="ECO:0000313" key="1">
    <source>
        <dbReference type="EMBL" id="OLO13119.1"/>
    </source>
</evidence>
<dbReference type="Pfam" id="PF14255">
    <property type="entry name" value="Zn_ribbon_21"/>
    <property type="match status" value="1"/>
</dbReference>
<accession>A0A1Q8THF5</accession>
<gene>
    <name evidence="1" type="ORF">BTW10_00630</name>
</gene>